<feature type="compositionally biased region" description="Polar residues" evidence="1">
    <location>
        <begin position="37"/>
        <end position="52"/>
    </location>
</feature>
<dbReference type="EMBL" id="CAUYUJ010020671">
    <property type="protein sequence ID" value="CAK0899806.1"/>
    <property type="molecule type" value="Genomic_DNA"/>
</dbReference>
<feature type="non-terminal residue" evidence="2">
    <location>
        <position position="58"/>
    </location>
</feature>
<feature type="region of interest" description="Disordered" evidence="1">
    <location>
        <begin position="1"/>
        <end position="58"/>
    </location>
</feature>
<feature type="non-terminal residue" evidence="2">
    <location>
        <position position="1"/>
    </location>
</feature>
<reference evidence="2" key="1">
    <citation type="submission" date="2023-10" db="EMBL/GenBank/DDBJ databases">
        <authorList>
            <person name="Chen Y."/>
            <person name="Shah S."/>
            <person name="Dougan E. K."/>
            <person name="Thang M."/>
            <person name="Chan C."/>
        </authorList>
    </citation>
    <scope>NUCLEOTIDE SEQUENCE [LARGE SCALE GENOMIC DNA]</scope>
</reference>
<evidence type="ECO:0000256" key="1">
    <source>
        <dbReference type="SAM" id="MobiDB-lite"/>
    </source>
</evidence>
<proteinExistence type="predicted"/>
<sequence>PQARRGAAARPRRPTSLGPSPSTPRATARSCRGRASWTPQRRCTPSRGTTTPAAPRAP</sequence>
<protein>
    <submittedName>
        <fullName evidence="2">Uncharacterized protein</fullName>
    </submittedName>
</protein>
<gene>
    <name evidence="2" type="ORF">PCOR1329_LOCUS77243</name>
</gene>
<evidence type="ECO:0000313" key="2">
    <source>
        <dbReference type="EMBL" id="CAK0899806.1"/>
    </source>
</evidence>
<keyword evidence="3" id="KW-1185">Reference proteome</keyword>
<dbReference type="Proteomes" id="UP001189429">
    <property type="component" value="Unassembled WGS sequence"/>
</dbReference>
<evidence type="ECO:0000313" key="3">
    <source>
        <dbReference type="Proteomes" id="UP001189429"/>
    </source>
</evidence>
<organism evidence="2 3">
    <name type="scientific">Prorocentrum cordatum</name>
    <dbReference type="NCBI Taxonomy" id="2364126"/>
    <lineage>
        <taxon>Eukaryota</taxon>
        <taxon>Sar</taxon>
        <taxon>Alveolata</taxon>
        <taxon>Dinophyceae</taxon>
        <taxon>Prorocentrales</taxon>
        <taxon>Prorocentraceae</taxon>
        <taxon>Prorocentrum</taxon>
    </lineage>
</organism>
<name>A0ABN9XN52_9DINO</name>
<accession>A0ABN9XN52</accession>
<comment type="caution">
    <text evidence="2">The sequence shown here is derived from an EMBL/GenBank/DDBJ whole genome shotgun (WGS) entry which is preliminary data.</text>
</comment>